<evidence type="ECO:0000313" key="8">
    <source>
        <dbReference type="Proteomes" id="UP000237968"/>
    </source>
</evidence>
<dbReference type="InterPro" id="IPR000719">
    <property type="entry name" value="Prot_kinase_dom"/>
</dbReference>
<dbReference type="SMART" id="SM00220">
    <property type="entry name" value="S_TKc"/>
    <property type="match status" value="1"/>
</dbReference>
<comment type="caution">
    <text evidence="7">The sequence shown here is derived from an EMBL/GenBank/DDBJ whole genome shotgun (WGS) entry which is preliminary data.</text>
</comment>
<dbReference type="Pfam" id="PF00069">
    <property type="entry name" value="Pkinase"/>
    <property type="match status" value="1"/>
</dbReference>
<dbReference type="RefSeq" id="WP_106392449.1">
    <property type="nucleotide sequence ID" value="NZ_PVNK01000147.1"/>
</dbReference>
<dbReference type="InterPro" id="IPR017441">
    <property type="entry name" value="Protein_kinase_ATP_BS"/>
</dbReference>
<proteinExistence type="predicted"/>
<dbReference type="Proteomes" id="UP000237968">
    <property type="component" value="Unassembled WGS sequence"/>
</dbReference>
<keyword evidence="4 5" id="KW-0067">ATP-binding</keyword>
<evidence type="ECO:0000256" key="4">
    <source>
        <dbReference type="ARBA" id="ARBA00022840"/>
    </source>
</evidence>
<dbReference type="Gene3D" id="1.10.510.10">
    <property type="entry name" value="Transferase(Phosphotransferase) domain 1"/>
    <property type="match status" value="1"/>
</dbReference>
<dbReference type="PROSITE" id="PS50011">
    <property type="entry name" value="PROTEIN_KINASE_DOM"/>
    <property type="match status" value="1"/>
</dbReference>
<name>A0A2S9XZ19_9BACT</name>
<dbReference type="InterPro" id="IPR008271">
    <property type="entry name" value="Ser/Thr_kinase_AS"/>
</dbReference>
<dbReference type="Gene3D" id="3.30.200.20">
    <property type="entry name" value="Phosphorylase Kinase, domain 1"/>
    <property type="match status" value="1"/>
</dbReference>
<dbReference type="EC" id="2.7.11.1" evidence="7"/>
<evidence type="ECO:0000256" key="3">
    <source>
        <dbReference type="ARBA" id="ARBA00022777"/>
    </source>
</evidence>
<feature type="domain" description="Protein kinase" evidence="6">
    <location>
        <begin position="11"/>
        <end position="280"/>
    </location>
</feature>
<evidence type="ECO:0000256" key="1">
    <source>
        <dbReference type="ARBA" id="ARBA00022679"/>
    </source>
</evidence>
<protein>
    <submittedName>
        <fullName evidence="7">Serine/threonine-protein kinase PknB</fullName>
        <ecNumber evidence="7">2.7.11.1</ecNumber>
    </submittedName>
</protein>
<keyword evidence="1 7" id="KW-0808">Transferase</keyword>
<reference evidence="7 8" key="1">
    <citation type="submission" date="2018-03" db="EMBL/GenBank/DDBJ databases">
        <title>Draft Genome Sequences of the Obligatory Marine Myxobacteria Enhygromyxa salina SWB005.</title>
        <authorList>
            <person name="Poehlein A."/>
            <person name="Moghaddam J.A."/>
            <person name="Harms H."/>
            <person name="Alanjari M."/>
            <person name="Koenig G.M."/>
            <person name="Daniel R."/>
            <person name="Schaeberle T.F."/>
        </authorList>
    </citation>
    <scope>NUCLEOTIDE SEQUENCE [LARGE SCALE GENOMIC DNA]</scope>
    <source>
        <strain evidence="7 8">SWB005</strain>
    </source>
</reference>
<dbReference type="PANTHER" id="PTHR43289">
    <property type="entry name" value="MITOGEN-ACTIVATED PROTEIN KINASE KINASE KINASE 20-RELATED"/>
    <property type="match status" value="1"/>
</dbReference>
<dbReference type="GO" id="GO:0004674">
    <property type="term" value="F:protein serine/threonine kinase activity"/>
    <property type="evidence" value="ECO:0007669"/>
    <property type="project" value="UniProtKB-EC"/>
</dbReference>
<dbReference type="InterPro" id="IPR011009">
    <property type="entry name" value="Kinase-like_dom_sf"/>
</dbReference>
<accession>A0A2S9XZ19</accession>
<keyword evidence="2 5" id="KW-0547">Nucleotide-binding</keyword>
<dbReference type="CDD" id="cd14014">
    <property type="entry name" value="STKc_PknB_like"/>
    <property type="match status" value="1"/>
</dbReference>
<dbReference type="PROSITE" id="PS00108">
    <property type="entry name" value="PROTEIN_KINASE_ST"/>
    <property type="match status" value="1"/>
</dbReference>
<keyword evidence="8" id="KW-1185">Reference proteome</keyword>
<dbReference type="PROSITE" id="PS00107">
    <property type="entry name" value="PROTEIN_KINASE_ATP"/>
    <property type="match status" value="1"/>
</dbReference>
<evidence type="ECO:0000256" key="2">
    <source>
        <dbReference type="ARBA" id="ARBA00022741"/>
    </source>
</evidence>
<dbReference type="AlphaFoldDB" id="A0A2S9XZ19"/>
<dbReference type="OrthoDB" id="9779541at2"/>
<organism evidence="7 8">
    <name type="scientific">Enhygromyxa salina</name>
    <dbReference type="NCBI Taxonomy" id="215803"/>
    <lineage>
        <taxon>Bacteria</taxon>
        <taxon>Pseudomonadati</taxon>
        <taxon>Myxococcota</taxon>
        <taxon>Polyangia</taxon>
        <taxon>Nannocystales</taxon>
        <taxon>Nannocystaceae</taxon>
        <taxon>Enhygromyxa</taxon>
    </lineage>
</organism>
<evidence type="ECO:0000256" key="5">
    <source>
        <dbReference type="PROSITE-ProRule" id="PRU10141"/>
    </source>
</evidence>
<evidence type="ECO:0000313" key="7">
    <source>
        <dbReference type="EMBL" id="PRP98096.1"/>
    </source>
</evidence>
<feature type="binding site" evidence="5">
    <location>
        <position position="39"/>
    </location>
    <ligand>
        <name>ATP</name>
        <dbReference type="ChEBI" id="CHEBI:30616"/>
    </ligand>
</feature>
<gene>
    <name evidence="7" type="primary">pknB_16</name>
    <name evidence="7" type="ORF">ENSA5_30810</name>
</gene>
<dbReference type="GO" id="GO:0005524">
    <property type="term" value="F:ATP binding"/>
    <property type="evidence" value="ECO:0007669"/>
    <property type="project" value="UniProtKB-UniRule"/>
</dbReference>
<sequence>MVIGETLLDRYTVQALLGEGGMGVVYRAVDERGHPVAIKRLHAEVATSPELAARFEREASAQAMLAHPNVAGLHAVGVTDEGALFFVLEYIEGHDLATELEHGPLVPLRAVTIAQQVLSGLHHAHQFGLVHRDLKPENVLLARTEGGEQAKLIDFGLVKMLTDVLGSNECQRLTRTGVVFGTPQYMAPEQMLAEPVDARTDLYAVGIVLFEMLTGQRPFEAEEVTELWQAHLNAPVPTLGELDPGLKLPDLDAILATLLAKRPDERFASAHAARRALESLAL</sequence>
<dbReference type="EMBL" id="PVNK01000147">
    <property type="protein sequence ID" value="PRP98096.1"/>
    <property type="molecule type" value="Genomic_DNA"/>
</dbReference>
<evidence type="ECO:0000259" key="6">
    <source>
        <dbReference type="PROSITE" id="PS50011"/>
    </source>
</evidence>
<dbReference type="SUPFAM" id="SSF56112">
    <property type="entry name" value="Protein kinase-like (PK-like)"/>
    <property type="match status" value="1"/>
</dbReference>
<keyword evidence="3 7" id="KW-0418">Kinase</keyword>
<dbReference type="PANTHER" id="PTHR43289:SF6">
    <property type="entry name" value="SERINE_THREONINE-PROTEIN KINASE NEKL-3"/>
    <property type="match status" value="1"/>
</dbReference>